<protein>
    <recommendedName>
        <fullName evidence="4">Exo-alpha-sialidase</fullName>
    </recommendedName>
</protein>
<proteinExistence type="predicted"/>
<reference evidence="3" key="1">
    <citation type="journal article" date="2019" name="Int. J. Syst. Evol. Microbiol.">
        <title>The Global Catalogue of Microorganisms (GCM) 10K type strain sequencing project: providing services to taxonomists for standard genome sequencing and annotation.</title>
        <authorList>
            <consortium name="The Broad Institute Genomics Platform"/>
            <consortium name="The Broad Institute Genome Sequencing Center for Infectious Disease"/>
            <person name="Wu L."/>
            <person name="Ma J."/>
        </authorList>
    </citation>
    <scope>NUCLEOTIDE SEQUENCE [LARGE SCALE GENOMIC DNA]</scope>
    <source>
        <strain evidence="3">YIM 94188</strain>
    </source>
</reference>
<keyword evidence="3" id="KW-1185">Reference proteome</keyword>
<keyword evidence="1" id="KW-0732">Signal</keyword>
<dbReference type="RefSeq" id="WP_136436322.1">
    <property type="nucleotide sequence ID" value="NZ_JBHSNS010000001.1"/>
</dbReference>
<feature type="chain" id="PRO_5047264975" description="Exo-alpha-sialidase" evidence="1">
    <location>
        <begin position="23"/>
        <end position="336"/>
    </location>
</feature>
<dbReference type="EMBL" id="JBHSNS010000001">
    <property type="protein sequence ID" value="MFC5727321.1"/>
    <property type="molecule type" value="Genomic_DNA"/>
</dbReference>
<evidence type="ECO:0000256" key="1">
    <source>
        <dbReference type="SAM" id="SignalP"/>
    </source>
</evidence>
<dbReference type="PROSITE" id="PS51257">
    <property type="entry name" value="PROKAR_LIPOPROTEIN"/>
    <property type="match status" value="1"/>
</dbReference>
<gene>
    <name evidence="2" type="ORF">ACFPQB_00210</name>
</gene>
<name>A0ABW0ZCR9_9ACTN</name>
<accession>A0ABW0ZCR9</accession>
<evidence type="ECO:0000313" key="3">
    <source>
        <dbReference type="Proteomes" id="UP001596072"/>
    </source>
</evidence>
<comment type="caution">
    <text evidence="2">The sequence shown here is derived from an EMBL/GenBank/DDBJ whole genome shotgun (WGS) entry which is preliminary data.</text>
</comment>
<organism evidence="2 3">
    <name type="scientific">Nocardioides vastitatis</name>
    <dbReference type="NCBI Taxonomy" id="2568655"/>
    <lineage>
        <taxon>Bacteria</taxon>
        <taxon>Bacillati</taxon>
        <taxon>Actinomycetota</taxon>
        <taxon>Actinomycetes</taxon>
        <taxon>Propionibacteriales</taxon>
        <taxon>Nocardioidaceae</taxon>
        <taxon>Nocardioides</taxon>
    </lineage>
</organism>
<evidence type="ECO:0000313" key="2">
    <source>
        <dbReference type="EMBL" id="MFC5727321.1"/>
    </source>
</evidence>
<evidence type="ECO:0008006" key="4">
    <source>
        <dbReference type="Google" id="ProtNLM"/>
    </source>
</evidence>
<dbReference type="Proteomes" id="UP001596072">
    <property type="component" value="Unassembled WGS sequence"/>
</dbReference>
<sequence>MPRLARLARLIVLVLLLTGCSADEPGAGSAEKDCRPSDGLTEAVRSADGSFLLVSGESWELCSPRGERTAVGSAKPSADGEPRVEAVALDHGFLVTPEWGSYAVLGPDGSLSEPVDLLRDELPVHPTEAGDRALVTPIGPEVALRPSTGEIFTPTLLARDDPDAYVPGVTPDAWGLDAAGRLWAQFGDEVRYADGERWRRAGPMPRRAGTAVGLSVVTAEHLVALTVDSNLGMATALHVRGLGAGGAWSDIPLPGLLAEAGEVLVVDERRVLVPLAEGPAVLDLTEGTLEPVEVPGQAPGADPDAVWVAPGGLVSRDAGRLVWSADGGATWEPAFH</sequence>
<feature type="signal peptide" evidence="1">
    <location>
        <begin position="1"/>
        <end position="22"/>
    </location>
</feature>